<gene>
    <name evidence="1" type="ORF">DME_LOCUS10772</name>
</gene>
<dbReference type="AlphaFoldDB" id="A0A0N4UPG5"/>
<dbReference type="WBParaSite" id="DME_0000985101-mRNA-1">
    <property type="protein sequence ID" value="DME_0000985101-mRNA-1"/>
    <property type="gene ID" value="DME_0000985101"/>
</dbReference>
<evidence type="ECO:0000313" key="3">
    <source>
        <dbReference type="Proteomes" id="UP000274756"/>
    </source>
</evidence>
<proteinExistence type="predicted"/>
<protein>
    <submittedName>
        <fullName evidence="1 4">Uncharacterized protein</fullName>
    </submittedName>
</protein>
<sequence>MNGNYDLSVPFTNNTNKRDRSTKLKSFWFVAPRASVPPAGDGNDDVGRACVVLPVGVSLGADDVSASSALVIISFPV</sequence>
<organism evidence="2 4">
    <name type="scientific">Dracunculus medinensis</name>
    <name type="common">Guinea worm</name>
    <dbReference type="NCBI Taxonomy" id="318479"/>
    <lineage>
        <taxon>Eukaryota</taxon>
        <taxon>Metazoa</taxon>
        <taxon>Ecdysozoa</taxon>
        <taxon>Nematoda</taxon>
        <taxon>Chromadorea</taxon>
        <taxon>Rhabditida</taxon>
        <taxon>Spirurina</taxon>
        <taxon>Dracunculoidea</taxon>
        <taxon>Dracunculidae</taxon>
        <taxon>Dracunculus</taxon>
    </lineage>
</organism>
<dbReference type="Proteomes" id="UP000038040">
    <property type="component" value="Unplaced"/>
</dbReference>
<reference evidence="1 3" key="2">
    <citation type="submission" date="2018-11" db="EMBL/GenBank/DDBJ databases">
        <authorList>
            <consortium name="Pathogen Informatics"/>
        </authorList>
    </citation>
    <scope>NUCLEOTIDE SEQUENCE [LARGE SCALE GENOMIC DNA]</scope>
</reference>
<dbReference type="Proteomes" id="UP000274756">
    <property type="component" value="Unassembled WGS sequence"/>
</dbReference>
<dbReference type="EMBL" id="UYYG01001246">
    <property type="protein sequence ID" value="VDN60799.1"/>
    <property type="molecule type" value="Genomic_DNA"/>
</dbReference>
<evidence type="ECO:0000313" key="2">
    <source>
        <dbReference type="Proteomes" id="UP000038040"/>
    </source>
</evidence>
<reference evidence="4" key="1">
    <citation type="submission" date="2017-02" db="UniProtKB">
        <authorList>
            <consortium name="WormBaseParasite"/>
        </authorList>
    </citation>
    <scope>IDENTIFICATION</scope>
</reference>
<evidence type="ECO:0000313" key="1">
    <source>
        <dbReference type="EMBL" id="VDN60799.1"/>
    </source>
</evidence>
<accession>A0A0N4UPG5</accession>
<keyword evidence="3" id="KW-1185">Reference proteome</keyword>
<evidence type="ECO:0000313" key="4">
    <source>
        <dbReference type="WBParaSite" id="DME_0000985101-mRNA-1"/>
    </source>
</evidence>
<name>A0A0N4UPG5_DRAME</name>